<gene>
    <name evidence="2" type="ORF">GCM10008938_20180</name>
</gene>
<proteinExistence type="predicted"/>
<evidence type="ECO:0000313" key="2">
    <source>
        <dbReference type="EMBL" id="GGJ33904.1"/>
    </source>
</evidence>
<keyword evidence="3" id="KW-1185">Reference proteome</keyword>
<evidence type="ECO:0000259" key="1">
    <source>
        <dbReference type="Pfam" id="PF00188"/>
    </source>
</evidence>
<dbReference type="Pfam" id="PF00188">
    <property type="entry name" value="CAP"/>
    <property type="match status" value="1"/>
</dbReference>
<dbReference type="PANTHER" id="PTHR31157:SF1">
    <property type="entry name" value="SCP DOMAIN-CONTAINING PROTEIN"/>
    <property type="match status" value="1"/>
</dbReference>
<dbReference type="Proteomes" id="UP000632222">
    <property type="component" value="Unassembled WGS sequence"/>
</dbReference>
<evidence type="ECO:0000313" key="3">
    <source>
        <dbReference type="Proteomes" id="UP000632222"/>
    </source>
</evidence>
<dbReference type="InterPro" id="IPR035940">
    <property type="entry name" value="CAP_sf"/>
</dbReference>
<name>A0ABQ2CZ92_9DEIO</name>
<dbReference type="Gene3D" id="3.40.33.10">
    <property type="entry name" value="CAP"/>
    <property type="match status" value="1"/>
</dbReference>
<dbReference type="CDD" id="cd05379">
    <property type="entry name" value="CAP_bacterial"/>
    <property type="match status" value="1"/>
</dbReference>
<dbReference type="InterPro" id="IPR014044">
    <property type="entry name" value="CAP_dom"/>
</dbReference>
<dbReference type="SUPFAM" id="SSF55797">
    <property type="entry name" value="PR-1-like"/>
    <property type="match status" value="1"/>
</dbReference>
<sequence length="149" mass="16756">MQPQTYRMPSEDALQRLLKATNAARAVARKCGNDVYAAAGPLMLNIRLIAAAQTHAEDMAEHDFFAHEGSDRSDVVVRALRFNYSYRMVGENIAAGYPDVQTTIDGWLTSPGHCRNLMNPDFREVGFGYAEKQDTEYGRYWVQVLGVQH</sequence>
<dbReference type="EMBL" id="BMOD01000006">
    <property type="protein sequence ID" value="GGJ33904.1"/>
    <property type="molecule type" value="Genomic_DNA"/>
</dbReference>
<comment type="caution">
    <text evidence="2">The sequence shown here is derived from an EMBL/GenBank/DDBJ whole genome shotgun (WGS) entry which is preliminary data.</text>
</comment>
<feature type="domain" description="SCP" evidence="1">
    <location>
        <begin position="19"/>
        <end position="144"/>
    </location>
</feature>
<protein>
    <recommendedName>
        <fullName evidence="1">SCP domain-containing protein</fullName>
    </recommendedName>
</protein>
<organism evidence="2 3">
    <name type="scientific">Deinococcus roseus</name>
    <dbReference type="NCBI Taxonomy" id="392414"/>
    <lineage>
        <taxon>Bacteria</taxon>
        <taxon>Thermotogati</taxon>
        <taxon>Deinococcota</taxon>
        <taxon>Deinococci</taxon>
        <taxon>Deinococcales</taxon>
        <taxon>Deinococcaceae</taxon>
        <taxon>Deinococcus</taxon>
    </lineage>
</organism>
<accession>A0ABQ2CZ92</accession>
<dbReference type="PANTHER" id="PTHR31157">
    <property type="entry name" value="SCP DOMAIN-CONTAINING PROTEIN"/>
    <property type="match status" value="1"/>
</dbReference>
<reference evidence="3" key="1">
    <citation type="journal article" date="2019" name="Int. J. Syst. Evol. Microbiol.">
        <title>The Global Catalogue of Microorganisms (GCM) 10K type strain sequencing project: providing services to taxonomists for standard genome sequencing and annotation.</title>
        <authorList>
            <consortium name="The Broad Institute Genomics Platform"/>
            <consortium name="The Broad Institute Genome Sequencing Center for Infectious Disease"/>
            <person name="Wu L."/>
            <person name="Ma J."/>
        </authorList>
    </citation>
    <scope>NUCLEOTIDE SEQUENCE [LARGE SCALE GENOMIC DNA]</scope>
    <source>
        <strain evidence="3">JCM 14370</strain>
    </source>
</reference>